<dbReference type="GO" id="GO:0000976">
    <property type="term" value="F:transcription cis-regulatory region binding"/>
    <property type="evidence" value="ECO:0007669"/>
    <property type="project" value="TreeGrafter"/>
</dbReference>
<dbReference type="PANTHER" id="PTHR30126:SF88">
    <property type="entry name" value="TRANSCRIPTIONAL REGULATOR-RELATED"/>
    <property type="match status" value="1"/>
</dbReference>
<comment type="caution">
    <text evidence="6">The sequence shown here is derived from an EMBL/GenBank/DDBJ whole genome shotgun (WGS) entry which is preliminary data.</text>
</comment>
<accession>A0A558HU85</accession>
<dbReference type="SUPFAM" id="SSF53850">
    <property type="entry name" value="Periplasmic binding protein-like II"/>
    <property type="match status" value="1"/>
</dbReference>
<evidence type="ECO:0000256" key="3">
    <source>
        <dbReference type="ARBA" id="ARBA00023125"/>
    </source>
</evidence>
<evidence type="ECO:0000259" key="5">
    <source>
        <dbReference type="PROSITE" id="PS50931"/>
    </source>
</evidence>
<organism evidence="6 7">
    <name type="scientific">Cobetia crustatorum</name>
    <dbReference type="NCBI Taxonomy" id="553385"/>
    <lineage>
        <taxon>Bacteria</taxon>
        <taxon>Pseudomonadati</taxon>
        <taxon>Pseudomonadota</taxon>
        <taxon>Gammaproteobacteria</taxon>
        <taxon>Oceanospirillales</taxon>
        <taxon>Halomonadaceae</taxon>
        <taxon>Cobetia</taxon>
    </lineage>
</organism>
<keyword evidence="7" id="KW-1185">Reference proteome</keyword>
<dbReference type="InterPro" id="IPR000847">
    <property type="entry name" value="LysR_HTH_N"/>
</dbReference>
<dbReference type="PANTHER" id="PTHR30126">
    <property type="entry name" value="HTH-TYPE TRANSCRIPTIONAL REGULATOR"/>
    <property type="match status" value="1"/>
</dbReference>
<proteinExistence type="inferred from homology"/>
<sequence>MSSRVTLAQWQMLAAVIDHGSFARAAEAIHKSPSTLNHAVHRLESLLGVKVLEPAGRNVRLTEAGELLLRRARQLIENAQALEEVADSLSAGLESEITLAVDQLFPPDVLARALEAFSAAYPQVRVQLHETVLTGGCELFDSKQVDLLISGLAMRDHLGVPLVRVPFVAVAAPEHPLHQLQRPLDLRDLVQHRQLVLRDSAATSDMDAGWLKAEARWTVSHVATSVDLIERGLGFAWLPQTRIEASLAAGRLKRLSLANGSERDATLVLYLPDEDRAGPAIQAMVEHLRVAAGLTKMSAM</sequence>
<dbReference type="RefSeq" id="WP_024950746.1">
    <property type="nucleotide sequence ID" value="NZ_CAWOWR010000076.1"/>
</dbReference>
<dbReference type="Pfam" id="PF03466">
    <property type="entry name" value="LysR_substrate"/>
    <property type="match status" value="1"/>
</dbReference>
<dbReference type="InterPro" id="IPR036390">
    <property type="entry name" value="WH_DNA-bd_sf"/>
</dbReference>
<dbReference type="Pfam" id="PF00126">
    <property type="entry name" value="HTH_1"/>
    <property type="match status" value="1"/>
</dbReference>
<feature type="domain" description="HTH lysR-type" evidence="5">
    <location>
        <begin position="5"/>
        <end position="62"/>
    </location>
</feature>
<dbReference type="SUPFAM" id="SSF46785">
    <property type="entry name" value="Winged helix' DNA-binding domain"/>
    <property type="match status" value="1"/>
</dbReference>
<protein>
    <submittedName>
        <fullName evidence="6">LysR family transcriptional regulator</fullName>
    </submittedName>
</protein>
<dbReference type="EMBL" id="VNFH01000002">
    <property type="protein sequence ID" value="TVU72692.1"/>
    <property type="molecule type" value="Genomic_DNA"/>
</dbReference>
<dbReference type="Gene3D" id="3.40.190.290">
    <property type="match status" value="1"/>
</dbReference>
<evidence type="ECO:0000313" key="7">
    <source>
        <dbReference type="Proteomes" id="UP000319941"/>
    </source>
</evidence>
<comment type="similarity">
    <text evidence="1">Belongs to the LysR transcriptional regulatory family.</text>
</comment>
<gene>
    <name evidence="6" type="ORF">FQP86_03180</name>
</gene>
<name>A0A558HU85_9GAMM</name>
<evidence type="ECO:0000256" key="1">
    <source>
        <dbReference type="ARBA" id="ARBA00009437"/>
    </source>
</evidence>
<keyword evidence="2" id="KW-0805">Transcription regulation</keyword>
<dbReference type="OrthoDB" id="6988449at2"/>
<dbReference type="Gene3D" id="1.10.10.10">
    <property type="entry name" value="Winged helix-like DNA-binding domain superfamily/Winged helix DNA-binding domain"/>
    <property type="match status" value="1"/>
</dbReference>
<dbReference type="InterPro" id="IPR005119">
    <property type="entry name" value="LysR_subst-bd"/>
</dbReference>
<evidence type="ECO:0000256" key="2">
    <source>
        <dbReference type="ARBA" id="ARBA00023015"/>
    </source>
</evidence>
<dbReference type="GO" id="GO:0003700">
    <property type="term" value="F:DNA-binding transcription factor activity"/>
    <property type="evidence" value="ECO:0007669"/>
    <property type="project" value="InterPro"/>
</dbReference>
<dbReference type="AlphaFoldDB" id="A0A558HU85"/>
<keyword evidence="3" id="KW-0238">DNA-binding</keyword>
<dbReference type="STRING" id="553385.GCA_000591415_00348"/>
<reference evidence="6 7" key="1">
    <citation type="submission" date="2019-07" db="EMBL/GenBank/DDBJ databases">
        <title>Diversity of Bacteria from Kongsfjorden, Arctic.</title>
        <authorList>
            <person name="Yu Y."/>
        </authorList>
    </citation>
    <scope>NUCLEOTIDE SEQUENCE [LARGE SCALE GENOMIC DNA]</scope>
    <source>
        <strain evidence="6 7">SM1923</strain>
    </source>
</reference>
<dbReference type="InterPro" id="IPR036388">
    <property type="entry name" value="WH-like_DNA-bd_sf"/>
</dbReference>
<evidence type="ECO:0000313" key="6">
    <source>
        <dbReference type="EMBL" id="TVU72692.1"/>
    </source>
</evidence>
<evidence type="ECO:0000256" key="4">
    <source>
        <dbReference type="ARBA" id="ARBA00023163"/>
    </source>
</evidence>
<dbReference type="PROSITE" id="PS50931">
    <property type="entry name" value="HTH_LYSR"/>
    <property type="match status" value="1"/>
</dbReference>
<keyword evidence="4" id="KW-0804">Transcription</keyword>
<dbReference type="Proteomes" id="UP000319941">
    <property type="component" value="Unassembled WGS sequence"/>
</dbReference>